<evidence type="ECO:0000313" key="3">
    <source>
        <dbReference type="Proteomes" id="UP001497480"/>
    </source>
</evidence>
<dbReference type="Pfam" id="PF24068">
    <property type="entry name" value="TPD1_C"/>
    <property type="match status" value="1"/>
</dbReference>
<dbReference type="Proteomes" id="UP001497480">
    <property type="component" value="Unassembled WGS sequence"/>
</dbReference>
<dbReference type="PANTHER" id="PTHR33184:SF72">
    <property type="entry name" value="BETA-1,3-N-ACETYLGLUCOSAMINYLTRANSFERASE FAMILY PROTEIN"/>
    <property type="match status" value="1"/>
</dbReference>
<reference evidence="2 3" key="1">
    <citation type="submission" date="2024-03" db="EMBL/GenBank/DDBJ databases">
        <authorList>
            <person name="Martinez-Hernandez J."/>
        </authorList>
    </citation>
    <scope>NUCLEOTIDE SEQUENCE [LARGE SCALE GENOMIC DNA]</scope>
</reference>
<evidence type="ECO:0000313" key="2">
    <source>
        <dbReference type="EMBL" id="CAL0300273.1"/>
    </source>
</evidence>
<evidence type="ECO:0000256" key="1">
    <source>
        <dbReference type="ARBA" id="ARBA00022729"/>
    </source>
</evidence>
<accession>A0AAV1VTG8</accession>
<sequence length="123" mass="13798">MNSLSWILLKQPRHTTHRLTCYGFCSYKDLTVDVEKSGAQIKGKPEWVVTITNNCACVQKDVQLNCKGFKTVEQIDPSILSVSGNVCLVVNNGSPIYRDPITFKYAWDTKFPLNPIQSQIACS</sequence>
<protein>
    <submittedName>
        <fullName evidence="2">Uncharacterized protein</fullName>
    </submittedName>
</protein>
<organism evidence="2 3">
    <name type="scientific">Lupinus luteus</name>
    <name type="common">European yellow lupine</name>
    <dbReference type="NCBI Taxonomy" id="3873"/>
    <lineage>
        <taxon>Eukaryota</taxon>
        <taxon>Viridiplantae</taxon>
        <taxon>Streptophyta</taxon>
        <taxon>Embryophyta</taxon>
        <taxon>Tracheophyta</taxon>
        <taxon>Spermatophyta</taxon>
        <taxon>Magnoliopsida</taxon>
        <taxon>eudicotyledons</taxon>
        <taxon>Gunneridae</taxon>
        <taxon>Pentapetalae</taxon>
        <taxon>rosids</taxon>
        <taxon>fabids</taxon>
        <taxon>Fabales</taxon>
        <taxon>Fabaceae</taxon>
        <taxon>Papilionoideae</taxon>
        <taxon>50 kb inversion clade</taxon>
        <taxon>genistoids sensu lato</taxon>
        <taxon>core genistoids</taxon>
        <taxon>Genisteae</taxon>
        <taxon>Lupinus</taxon>
    </lineage>
</organism>
<proteinExistence type="predicted"/>
<dbReference type="AlphaFoldDB" id="A0AAV1VTG8"/>
<gene>
    <name evidence="2" type="ORF">LLUT_LOCUS1333</name>
</gene>
<keyword evidence="3" id="KW-1185">Reference proteome</keyword>
<dbReference type="PANTHER" id="PTHR33184">
    <property type="entry name" value="PROTEIN TAPETUM DETERMINANT 1-LIKE-RELATED"/>
    <property type="match status" value="1"/>
</dbReference>
<dbReference type="EMBL" id="CAXHTB010000001">
    <property type="protein sequence ID" value="CAL0300273.1"/>
    <property type="molecule type" value="Genomic_DNA"/>
</dbReference>
<name>A0AAV1VTG8_LUPLU</name>
<dbReference type="GO" id="GO:0001709">
    <property type="term" value="P:cell fate determination"/>
    <property type="evidence" value="ECO:0007669"/>
    <property type="project" value="TreeGrafter"/>
</dbReference>
<dbReference type="InterPro" id="IPR040361">
    <property type="entry name" value="TPD1"/>
</dbReference>
<keyword evidence="1" id="KW-0732">Signal</keyword>
<comment type="caution">
    <text evidence="2">The sequence shown here is derived from an EMBL/GenBank/DDBJ whole genome shotgun (WGS) entry which is preliminary data.</text>
</comment>